<keyword evidence="3" id="KW-1185">Reference proteome</keyword>
<dbReference type="Proteomes" id="UP001596282">
    <property type="component" value="Unassembled WGS sequence"/>
</dbReference>
<evidence type="ECO:0000256" key="1">
    <source>
        <dbReference type="SAM" id="Phobius"/>
    </source>
</evidence>
<dbReference type="EMBL" id="JBHSSC010000039">
    <property type="protein sequence ID" value="MFC6181546.1"/>
    <property type="molecule type" value="Genomic_DNA"/>
</dbReference>
<dbReference type="RefSeq" id="WP_137628691.1">
    <property type="nucleotide sequence ID" value="NZ_BJDJ01000011.1"/>
</dbReference>
<keyword evidence="1" id="KW-0812">Transmembrane</keyword>
<proteinExistence type="predicted"/>
<comment type="caution">
    <text evidence="2">The sequence shown here is derived from an EMBL/GenBank/DDBJ whole genome shotgun (WGS) entry which is preliminary data.</text>
</comment>
<protein>
    <recommendedName>
        <fullName evidence="4">Integral membrane protein</fullName>
    </recommendedName>
</protein>
<evidence type="ECO:0008006" key="4">
    <source>
        <dbReference type="Google" id="ProtNLM"/>
    </source>
</evidence>
<gene>
    <name evidence="2" type="ORF">ACFP5Y_09960</name>
</gene>
<feature type="transmembrane region" description="Helical" evidence="1">
    <location>
        <begin position="6"/>
        <end position="22"/>
    </location>
</feature>
<reference evidence="3" key="1">
    <citation type="journal article" date="2019" name="Int. J. Syst. Evol. Microbiol.">
        <title>The Global Catalogue of Microorganisms (GCM) 10K type strain sequencing project: providing services to taxonomists for standard genome sequencing and annotation.</title>
        <authorList>
            <consortium name="The Broad Institute Genomics Platform"/>
            <consortium name="The Broad Institute Genome Sequencing Center for Infectious Disease"/>
            <person name="Wu L."/>
            <person name="Ma J."/>
        </authorList>
    </citation>
    <scope>NUCLEOTIDE SEQUENCE [LARGE SCALE GENOMIC DNA]</scope>
    <source>
        <strain evidence="3">CCM 8933</strain>
    </source>
</reference>
<evidence type="ECO:0000313" key="3">
    <source>
        <dbReference type="Proteomes" id="UP001596282"/>
    </source>
</evidence>
<accession>A0ABW1S295</accession>
<name>A0ABW1S295_9LACO</name>
<feature type="transmembrane region" description="Helical" evidence="1">
    <location>
        <begin position="34"/>
        <end position="57"/>
    </location>
</feature>
<keyword evidence="1" id="KW-0472">Membrane</keyword>
<feature type="transmembrane region" description="Helical" evidence="1">
    <location>
        <begin position="63"/>
        <end position="80"/>
    </location>
</feature>
<sequence>MFTWSFWILAVWFVVNAIWMWFDLDNQQLQKTFAWINVVAIVWGFWAFYGAASVASLSGWFQVLNWLNVILAATQFYFGYRNLSQHKTA</sequence>
<keyword evidence="1" id="KW-1133">Transmembrane helix</keyword>
<organism evidence="2 3">
    <name type="scientific">Lactiplantibacillus daowaiensis</name>
    <dbReference type="NCBI Taxonomy" id="2559918"/>
    <lineage>
        <taxon>Bacteria</taxon>
        <taxon>Bacillati</taxon>
        <taxon>Bacillota</taxon>
        <taxon>Bacilli</taxon>
        <taxon>Lactobacillales</taxon>
        <taxon>Lactobacillaceae</taxon>
        <taxon>Lactiplantibacillus</taxon>
    </lineage>
</organism>
<evidence type="ECO:0000313" key="2">
    <source>
        <dbReference type="EMBL" id="MFC6181546.1"/>
    </source>
</evidence>